<evidence type="ECO:0000313" key="2">
    <source>
        <dbReference type="EMBL" id="AXO15524.1"/>
    </source>
</evidence>
<reference evidence="2 3" key="1">
    <citation type="submission" date="2018-08" db="EMBL/GenBank/DDBJ databases">
        <title>Complete genome sequence of type strain Thalassospira indica MCCC 1A01103T, isolated from isolated from deep seawater of the Indian Ocean.</title>
        <authorList>
            <person name="Liu Y."/>
        </authorList>
    </citation>
    <scope>NUCLEOTIDE SEQUENCE [LARGE SCALE GENOMIC DNA]</scope>
    <source>
        <strain evidence="2 3">PB8BT</strain>
    </source>
</reference>
<feature type="transmembrane region" description="Helical" evidence="1">
    <location>
        <begin position="149"/>
        <end position="174"/>
    </location>
</feature>
<gene>
    <name evidence="2" type="ORF">DY252_15810</name>
</gene>
<feature type="transmembrane region" description="Helical" evidence="1">
    <location>
        <begin position="65"/>
        <end position="86"/>
    </location>
</feature>
<feature type="transmembrane region" description="Helical" evidence="1">
    <location>
        <begin position="195"/>
        <end position="228"/>
    </location>
</feature>
<evidence type="ECO:0000313" key="3">
    <source>
        <dbReference type="Proteomes" id="UP000256971"/>
    </source>
</evidence>
<feature type="transmembrane region" description="Helical" evidence="1">
    <location>
        <begin position="234"/>
        <end position="263"/>
    </location>
</feature>
<feature type="transmembrane region" description="Helical" evidence="1">
    <location>
        <begin position="107"/>
        <end position="129"/>
    </location>
</feature>
<dbReference type="RefSeq" id="WP_064790571.1">
    <property type="nucleotide sequence ID" value="NZ_CP031555.1"/>
</dbReference>
<accession>A0ABN5NIK2</accession>
<protein>
    <recommendedName>
        <fullName evidence="4">Glycerophosphoryl diester phosphodiesterase membrane domain-containing protein</fullName>
    </recommendedName>
</protein>
<dbReference type="Proteomes" id="UP000256971">
    <property type="component" value="Chromosome"/>
</dbReference>
<keyword evidence="1" id="KW-1133">Transmembrane helix</keyword>
<keyword evidence="1" id="KW-0812">Transmembrane</keyword>
<keyword evidence="3" id="KW-1185">Reference proteome</keyword>
<keyword evidence="1" id="KW-0472">Membrane</keyword>
<organism evidence="2 3">
    <name type="scientific">Thalassospira indica</name>
    <dbReference type="NCBI Taxonomy" id="1891279"/>
    <lineage>
        <taxon>Bacteria</taxon>
        <taxon>Pseudomonadati</taxon>
        <taxon>Pseudomonadota</taxon>
        <taxon>Alphaproteobacteria</taxon>
        <taxon>Rhodospirillales</taxon>
        <taxon>Thalassospiraceae</taxon>
        <taxon>Thalassospira</taxon>
    </lineage>
</organism>
<proteinExistence type="predicted"/>
<feature type="transmembrane region" description="Helical" evidence="1">
    <location>
        <begin position="26"/>
        <end position="45"/>
    </location>
</feature>
<dbReference type="EMBL" id="CP031555">
    <property type="protein sequence ID" value="AXO15524.1"/>
    <property type="molecule type" value="Genomic_DNA"/>
</dbReference>
<evidence type="ECO:0000256" key="1">
    <source>
        <dbReference type="SAM" id="Phobius"/>
    </source>
</evidence>
<evidence type="ECO:0008006" key="4">
    <source>
        <dbReference type="Google" id="ProtNLM"/>
    </source>
</evidence>
<sequence>MNGNAQPFKTWIIQDGMALMWQGRGIVAISVLLTVLISGLGAVMPGPALLDAEGTPNLTGAIWQVIWFAIYTIPLIPVAYVSHIAVLRGEVGFAAMRVQGLAGLLRFARGMMAAVVVVAVLVTLYQLVFVSDLLLMSTGRVDASAALRLGAGAVVALLVFVLFVLLGAWGAMIVQTGRARFGDVLSVGRQCFFYLFVRLLAVVLFLPILSALVLPVMGQVVAILVAVGIPADPAFLIVSAAFSVLIGCFAVVLVSVIFCRAWLRVK</sequence>
<name>A0ABN5NIK2_9PROT</name>